<accession>A0A0C9Y9I0</accession>
<dbReference type="Proteomes" id="UP000054018">
    <property type="component" value="Unassembled WGS sequence"/>
</dbReference>
<proteinExistence type="predicted"/>
<reference evidence="2 3" key="1">
    <citation type="submission" date="2014-04" db="EMBL/GenBank/DDBJ databases">
        <authorList>
            <consortium name="DOE Joint Genome Institute"/>
            <person name="Kuo A."/>
            <person name="Kohler A."/>
            <person name="Costa M.D."/>
            <person name="Nagy L.G."/>
            <person name="Floudas D."/>
            <person name="Copeland A."/>
            <person name="Barry K.W."/>
            <person name="Cichocki N."/>
            <person name="Veneault-Fourrey C."/>
            <person name="LaButti K."/>
            <person name="Lindquist E.A."/>
            <person name="Lipzen A."/>
            <person name="Lundell T."/>
            <person name="Morin E."/>
            <person name="Murat C."/>
            <person name="Sun H."/>
            <person name="Tunlid A."/>
            <person name="Henrissat B."/>
            <person name="Grigoriev I.V."/>
            <person name="Hibbett D.S."/>
            <person name="Martin F."/>
            <person name="Nordberg H.P."/>
            <person name="Cantor M.N."/>
            <person name="Hua S.X."/>
        </authorList>
    </citation>
    <scope>NUCLEOTIDE SEQUENCE [LARGE SCALE GENOMIC DNA]</scope>
    <source>
        <strain evidence="2 3">441</strain>
    </source>
</reference>
<feature type="compositionally biased region" description="Basic and acidic residues" evidence="1">
    <location>
        <begin position="20"/>
        <end position="34"/>
    </location>
</feature>
<name>A0A0C9Y9I0_9AGAM</name>
<evidence type="ECO:0000256" key="1">
    <source>
        <dbReference type="SAM" id="MobiDB-lite"/>
    </source>
</evidence>
<reference evidence="3" key="2">
    <citation type="submission" date="2015-01" db="EMBL/GenBank/DDBJ databases">
        <title>Evolutionary Origins and Diversification of the Mycorrhizal Mutualists.</title>
        <authorList>
            <consortium name="DOE Joint Genome Institute"/>
            <consortium name="Mycorrhizal Genomics Consortium"/>
            <person name="Kohler A."/>
            <person name="Kuo A."/>
            <person name="Nagy L.G."/>
            <person name="Floudas D."/>
            <person name="Copeland A."/>
            <person name="Barry K.W."/>
            <person name="Cichocki N."/>
            <person name="Veneault-Fourrey C."/>
            <person name="LaButti K."/>
            <person name="Lindquist E.A."/>
            <person name="Lipzen A."/>
            <person name="Lundell T."/>
            <person name="Morin E."/>
            <person name="Murat C."/>
            <person name="Riley R."/>
            <person name="Ohm R."/>
            <person name="Sun H."/>
            <person name="Tunlid A."/>
            <person name="Henrissat B."/>
            <person name="Grigoriev I.V."/>
            <person name="Hibbett D.S."/>
            <person name="Martin F."/>
        </authorList>
    </citation>
    <scope>NUCLEOTIDE SEQUENCE [LARGE SCALE GENOMIC DNA]</scope>
    <source>
        <strain evidence="3">441</strain>
    </source>
</reference>
<evidence type="ECO:0000313" key="3">
    <source>
        <dbReference type="Proteomes" id="UP000054018"/>
    </source>
</evidence>
<dbReference type="EMBL" id="KN834479">
    <property type="protein sequence ID" value="KIK10684.1"/>
    <property type="molecule type" value="Genomic_DNA"/>
</dbReference>
<sequence>MSPPLSPLSSLPSSPILQEATHKEGSNQNEEKYFWHARLQHSSKESASKLRSPKFAEGQS</sequence>
<gene>
    <name evidence="2" type="ORF">PISMIDRAFT_20181</name>
</gene>
<dbReference type="AlphaFoldDB" id="A0A0C9Y9I0"/>
<keyword evidence="3" id="KW-1185">Reference proteome</keyword>
<dbReference type="HOGENOM" id="CLU_209942_0_0_1"/>
<feature type="region of interest" description="Disordered" evidence="1">
    <location>
        <begin position="1"/>
        <end position="60"/>
    </location>
</feature>
<evidence type="ECO:0000313" key="2">
    <source>
        <dbReference type="EMBL" id="KIK10684.1"/>
    </source>
</evidence>
<protein>
    <submittedName>
        <fullName evidence="2">Uncharacterized protein</fullName>
    </submittedName>
</protein>
<organism evidence="2 3">
    <name type="scientific">Pisolithus microcarpus 441</name>
    <dbReference type="NCBI Taxonomy" id="765257"/>
    <lineage>
        <taxon>Eukaryota</taxon>
        <taxon>Fungi</taxon>
        <taxon>Dikarya</taxon>
        <taxon>Basidiomycota</taxon>
        <taxon>Agaricomycotina</taxon>
        <taxon>Agaricomycetes</taxon>
        <taxon>Agaricomycetidae</taxon>
        <taxon>Boletales</taxon>
        <taxon>Sclerodermatineae</taxon>
        <taxon>Pisolithaceae</taxon>
        <taxon>Pisolithus</taxon>
    </lineage>
</organism>